<dbReference type="AlphaFoldDB" id="A0A975AL13"/>
<evidence type="ECO:0000313" key="2">
    <source>
        <dbReference type="Proteomes" id="UP000663281"/>
    </source>
</evidence>
<proteinExistence type="predicted"/>
<gene>
    <name evidence="1" type="ORF">JYB88_16575</name>
</gene>
<protein>
    <submittedName>
        <fullName evidence="1">Uncharacterized protein</fullName>
    </submittedName>
</protein>
<organism evidence="1 2">
    <name type="scientific">Shewanella cyperi</name>
    <dbReference type="NCBI Taxonomy" id="2814292"/>
    <lineage>
        <taxon>Bacteria</taxon>
        <taxon>Pseudomonadati</taxon>
        <taxon>Pseudomonadota</taxon>
        <taxon>Gammaproteobacteria</taxon>
        <taxon>Alteromonadales</taxon>
        <taxon>Shewanellaceae</taxon>
        <taxon>Shewanella</taxon>
    </lineage>
</organism>
<name>A0A975AL13_9GAMM</name>
<accession>A0A975AL13</accession>
<evidence type="ECO:0000313" key="1">
    <source>
        <dbReference type="EMBL" id="QSX29778.1"/>
    </source>
</evidence>
<dbReference type="EMBL" id="CP071504">
    <property type="protein sequence ID" value="QSX29778.1"/>
    <property type="molecule type" value="Genomic_DNA"/>
</dbReference>
<sequence length="103" mass="11219">MDYQVHFSLTIRSFDGKTAAFLSKQMNLPFVPFIGLRLAQANGASEPVVSVAWDEVSQSFQCHIDAHEAEMPAACRLGLDYLVQAAKDNGWQGAGKIYELAAG</sequence>
<dbReference type="RefSeq" id="WP_207324827.1">
    <property type="nucleotide sequence ID" value="NZ_CP071504.1"/>
</dbReference>
<dbReference type="KEGG" id="scyp:JYB88_16575"/>
<dbReference type="Proteomes" id="UP000663281">
    <property type="component" value="Chromosome"/>
</dbReference>
<keyword evidence="2" id="KW-1185">Reference proteome</keyword>
<reference evidence="1 2" key="1">
    <citation type="submission" date="2021-03" db="EMBL/GenBank/DDBJ databases">
        <title>Novel species identification of genus Shewanella.</title>
        <authorList>
            <person name="Liu G."/>
            <person name="Zhang Q."/>
        </authorList>
    </citation>
    <scope>NUCLEOTIDE SEQUENCE [LARGE SCALE GENOMIC DNA]</scope>
    <source>
        <strain evidence="1 2">FJAT-53726</strain>
    </source>
</reference>